<organism evidence="2 3">
    <name type="scientific">Edaphobacter acidisoli</name>
    <dbReference type="NCBI Taxonomy" id="2040573"/>
    <lineage>
        <taxon>Bacteria</taxon>
        <taxon>Pseudomonadati</taxon>
        <taxon>Acidobacteriota</taxon>
        <taxon>Terriglobia</taxon>
        <taxon>Terriglobales</taxon>
        <taxon>Acidobacteriaceae</taxon>
        <taxon>Edaphobacter</taxon>
    </lineage>
</organism>
<evidence type="ECO:0000313" key="3">
    <source>
        <dbReference type="Proteomes" id="UP000648801"/>
    </source>
</evidence>
<evidence type="ECO:0000313" key="2">
    <source>
        <dbReference type="EMBL" id="GGA62134.1"/>
    </source>
</evidence>
<name>A0A916RPM0_9BACT</name>
<evidence type="ECO:0000256" key="1">
    <source>
        <dbReference type="SAM" id="MobiDB-lite"/>
    </source>
</evidence>
<protein>
    <submittedName>
        <fullName evidence="2">Uncharacterized protein</fullName>
    </submittedName>
</protein>
<dbReference type="Proteomes" id="UP000648801">
    <property type="component" value="Unassembled WGS sequence"/>
</dbReference>
<keyword evidence="3" id="KW-1185">Reference proteome</keyword>
<dbReference type="AlphaFoldDB" id="A0A916RPM0"/>
<dbReference type="EMBL" id="BMJB01000001">
    <property type="protein sequence ID" value="GGA62134.1"/>
    <property type="molecule type" value="Genomic_DNA"/>
</dbReference>
<proteinExistence type="predicted"/>
<reference evidence="2" key="2">
    <citation type="submission" date="2020-09" db="EMBL/GenBank/DDBJ databases">
        <authorList>
            <person name="Sun Q."/>
            <person name="Zhou Y."/>
        </authorList>
    </citation>
    <scope>NUCLEOTIDE SEQUENCE</scope>
    <source>
        <strain evidence="2">CGMCC 1.15447</strain>
    </source>
</reference>
<feature type="region of interest" description="Disordered" evidence="1">
    <location>
        <begin position="47"/>
        <end position="66"/>
    </location>
</feature>
<gene>
    <name evidence="2" type="ORF">GCM10011507_12090</name>
</gene>
<reference evidence="2" key="1">
    <citation type="journal article" date="2014" name="Int. J. Syst. Evol. Microbiol.">
        <title>Complete genome sequence of Corynebacterium casei LMG S-19264T (=DSM 44701T), isolated from a smear-ripened cheese.</title>
        <authorList>
            <consortium name="US DOE Joint Genome Institute (JGI-PGF)"/>
            <person name="Walter F."/>
            <person name="Albersmeier A."/>
            <person name="Kalinowski J."/>
            <person name="Ruckert C."/>
        </authorList>
    </citation>
    <scope>NUCLEOTIDE SEQUENCE</scope>
    <source>
        <strain evidence="2">CGMCC 1.15447</strain>
    </source>
</reference>
<accession>A0A916RPM0</accession>
<comment type="caution">
    <text evidence="2">The sequence shown here is derived from an EMBL/GenBank/DDBJ whole genome shotgun (WGS) entry which is preliminary data.</text>
</comment>
<sequence length="66" mass="7420">MKASEKPSERRNGMTTFYDAAWSYVATATMPRIFTSIKNRVRLGKGVIGPHPQERKQLQGLTPVTL</sequence>